<evidence type="ECO:0000313" key="3">
    <source>
        <dbReference type="Proteomes" id="UP000282106"/>
    </source>
</evidence>
<reference evidence="2 3" key="1">
    <citation type="submission" date="2018-10" db="EMBL/GenBank/DDBJ databases">
        <authorList>
            <person name="Chen W.-M."/>
        </authorList>
    </citation>
    <scope>NUCLEOTIDE SEQUENCE [LARGE SCALE GENOMIC DNA]</scope>
    <source>
        <strain evidence="2 3">THS-13</strain>
    </source>
</reference>
<dbReference type="InParanoid" id="A0A3N0VKH8"/>
<dbReference type="Proteomes" id="UP000282106">
    <property type="component" value="Unassembled WGS sequence"/>
</dbReference>
<dbReference type="EMBL" id="RJVO01000001">
    <property type="protein sequence ID" value="ROH93269.1"/>
    <property type="molecule type" value="Genomic_DNA"/>
</dbReference>
<sequence>MQIKVEIDVKPEELRRFLGLPDVAGLQEDIVAFLRDKMGQASENLSPAADFVRDNLGTLKDTGSAAVQRLLSSVKVRVSEPEFPAPVPSRKPRAKVASAVKPKAKPRRRASKSSA</sequence>
<feature type="region of interest" description="Disordered" evidence="1">
    <location>
        <begin position="81"/>
        <end position="115"/>
    </location>
</feature>
<keyword evidence="3" id="KW-1185">Reference proteome</keyword>
<evidence type="ECO:0000313" key="2">
    <source>
        <dbReference type="EMBL" id="ROH93269.1"/>
    </source>
</evidence>
<comment type="caution">
    <text evidence="2">The sequence shown here is derived from an EMBL/GenBank/DDBJ whole genome shotgun (WGS) entry which is preliminary data.</text>
</comment>
<dbReference type="AlphaFoldDB" id="A0A3N0VKH8"/>
<evidence type="ECO:0000256" key="1">
    <source>
        <dbReference type="SAM" id="MobiDB-lite"/>
    </source>
</evidence>
<dbReference type="RefSeq" id="WP_123210124.1">
    <property type="nucleotide sequence ID" value="NZ_RJVO01000001.1"/>
</dbReference>
<protein>
    <submittedName>
        <fullName evidence="2">Uncharacterized protein</fullName>
    </submittedName>
</protein>
<feature type="compositionally biased region" description="Basic residues" evidence="1">
    <location>
        <begin position="102"/>
        <end position="115"/>
    </location>
</feature>
<proteinExistence type="predicted"/>
<dbReference type="Pfam" id="PF20099">
    <property type="entry name" value="DUF6489"/>
    <property type="match status" value="1"/>
</dbReference>
<organism evidence="2 3">
    <name type="scientific">Stagnimonas aquatica</name>
    <dbReference type="NCBI Taxonomy" id="2689987"/>
    <lineage>
        <taxon>Bacteria</taxon>
        <taxon>Pseudomonadati</taxon>
        <taxon>Pseudomonadota</taxon>
        <taxon>Gammaproteobacteria</taxon>
        <taxon>Nevskiales</taxon>
        <taxon>Nevskiaceae</taxon>
        <taxon>Stagnimonas</taxon>
    </lineage>
</organism>
<accession>A0A3N0VKH8</accession>
<dbReference type="InterPro" id="IPR045502">
    <property type="entry name" value="DUF6489"/>
</dbReference>
<gene>
    <name evidence="2" type="ORF">ED208_01720</name>
</gene>
<name>A0A3N0VKH8_9GAMM</name>